<dbReference type="EMBL" id="BARS01033871">
    <property type="protein sequence ID" value="GAG15980.1"/>
    <property type="molecule type" value="Genomic_DNA"/>
</dbReference>
<evidence type="ECO:0000256" key="1">
    <source>
        <dbReference type="SAM" id="Phobius"/>
    </source>
</evidence>
<dbReference type="AlphaFoldDB" id="X0VCF1"/>
<accession>X0VCF1</accession>
<name>X0VCF1_9ZZZZ</name>
<feature type="transmembrane region" description="Helical" evidence="1">
    <location>
        <begin position="35"/>
        <end position="54"/>
    </location>
</feature>
<comment type="caution">
    <text evidence="2">The sequence shown here is derived from an EMBL/GenBank/DDBJ whole genome shotgun (WGS) entry which is preliminary data.</text>
</comment>
<reference evidence="2" key="1">
    <citation type="journal article" date="2014" name="Front. Microbiol.">
        <title>High frequency of phylogenetically diverse reductive dehalogenase-homologous genes in deep subseafloor sedimentary metagenomes.</title>
        <authorList>
            <person name="Kawai M."/>
            <person name="Futagami T."/>
            <person name="Toyoda A."/>
            <person name="Takaki Y."/>
            <person name="Nishi S."/>
            <person name="Hori S."/>
            <person name="Arai W."/>
            <person name="Tsubouchi T."/>
            <person name="Morono Y."/>
            <person name="Uchiyama I."/>
            <person name="Ito T."/>
            <person name="Fujiyama A."/>
            <person name="Inagaki F."/>
            <person name="Takami H."/>
        </authorList>
    </citation>
    <scope>NUCLEOTIDE SEQUENCE</scope>
    <source>
        <strain evidence="2">Expedition CK06-06</strain>
    </source>
</reference>
<keyword evidence="1" id="KW-0472">Membrane</keyword>
<feature type="non-terminal residue" evidence="2">
    <location>
        <position position="62"/>
    </location>
</feature>
<sequence>MKRLDVPSIVLIIFAILNAIAIGWIVSFRAMLTQVTFYLLLAAIIALTVTMISLGELYEYLI</sequence>
<feature type="transmembrane region" description="Helical" evidence="1">
    <location>
        <begin position="6"/>
        <end position="28"/>
    </location>
</feature>
<protein>
    <submittedName>
        <fullName evidence="2">Uncharacterized protein</fullName>
    </submittedName>
</protein>
<keyword evidence="1" id="KW-0812">Transmembrane</keyword>
<evidence type="ECO:0000313" key="2">
    <source>
        <dbReference type="EMBL" id="GAG15980.1"/>
    </source>
</evidence>
<proteinExistence type="predicted"/>
<organism evidence="2">
    <name type="scientific">marine sediment metagenome</name>
    <dbReference type="NCBI Taxonomy" id="412755"/>
    <lineage>
        <taxon>unclassified sequences</taxon>
        <taxon>metagenomes</taxon>
        <taxon>ecological metagenomes</taxon>
    </lineage>
</organism>
<gene>
    <name evidence="2" type="ORF">S01H1_52408</name>
</gene>
<keyword evidence="1" id="KW-1133">Transmembrane helix</keyword>